<proteinExistence type="inferred from homology"/>
<feature type="transmembrane region" description="Helical" evidence="5">
    <location>
        <begin position="370"/>
        <end position="392"/>
    </location>
</feature>
<dbReference type="GO" id="GO:0008137">
    <property type="term" value="F:NADH dehydrogenase (ubiquinone) activity"/>
    <property type="evidence" value="ECO:0007669"/>
    <property type="project" value="InterPro"/>
</dbReference>
<feature type="transmembrane region" description="Helical" evidence="5">
    <location>
        <begin position="70"/>
        <end position="90"/>
    </location>
</feature>
<feature type="transmembrane region" description="Helical" evidence="5">
    <location>
        <begin position="238"/>
        <end position="258"/>
    </location>
</feature>
<dbReference type="GO" id="GO:0005886">
    <property type="term" value="C:plasma membrane"/>
    <property type="evidence" value="ECO:0007669"/>
    <property type="project" value="UniProtKB-SubCell"/>
</dbReference>
<feature type="transmembrane region" description="Helical" evidence="5">
    <location>
        <begin position="198"/>
        <end position="217"/>
    </location>
</feature>
<feature type="transmembrane region" description="Helical" evidence="5">
    <location>
        <begin position="6"/>
        <end position="26"/>
    </location>
</feature>
<evidence type="ECO:0000256" key="6">
    <source>
        <dbReference type="RuleBase" id="RU000320"/>
    </source>
</evidence>
<keyword evidence="5" id="KW-0874">Quinone</keyword>
<evidence type="ECO:0000313" key="9">
    <source>
        <dbReference type="Proteomes" id="UP000262583"/>
    </source>
</evidence>
<feature type="transmembrane region" description="Helical" evidence="5">
    <location>
        <begin position="38"/>
        <end position="58"/>
    </location>
</feature>
<feature type="transmembrane region" description="Helical" evidence="5">
    <location>
        <begin position="404"/>
        <end position="424"/>
    </location>
</feature>
<evidence type="ECO:0000259" key="7">
    <source>
        <dbReference type="Pfam" id="PF00361"/>
    </source>
</evidence>
<dbReference type="EMBL" id="CP030759">
    <property type="protein sequence ID" value="AXA35696.1"/>
    <property type="molecule type" value="Genomic_DNA"/>
</dbReference>
<dbReference type="EC" id="7.1.1.-" evidence="5"/>
<feature type="transmembrane region" description="Helical" evidence="5">
    <location>
        <begin position="450"/>
        <end position="473"/>
    </location>
</feature>
<feature type="transmembrane region" description="Helical" evidence="5">
    <location>
        <begin position="264"/>
        <end position="282"/>
    </location>
</feature>
<evidence type="ECO:0000256" key="3">
    <source>
        <dbReference type="ARBA" id="ARBA00022989"/>
    </source>
</evidence>
<protein>
    <recommendedName>
        <fullName evidence="5">NADH-quinone oxidoreductase subunit N</fullName>
        <ecNumber evidence="5">7.1.1.-</ecNumber>
    </recommendedName>
    <alternativeName>
        <fullName evidence="5">NADH dehydrogenase I subunit N</fullName>
    </alternativeName>
    <alternativeName>
        <fullName evidence="5">NDH-1 subunit N</fullName>
    </alternativeName>
</protein>
<dbReference type="PANTHER" id="PTHR22773">
    <property type="entry name" value="NADH DEHYDROGENASE"/>
    <property type="match status" value="1"/>
</dbReference>
<evidence type="ECO:0000256" key="1">
    <source>
        <dbReference type="ARBA" id="ARBA00004127"/>
    </source>
</evidence>
<feature type="transmembrane region" description="Helical" evidence="5">
    <location>
        <begin position="124"/>
        <end position="142"/>
    </location>
</feature>
<reference evidence="8 9" key="1">
    <citation type="submission" date="2018-05" db="EMBL/GenBank/DDBJ databases">
        <title>A metagenomic window into the 2 km-deep terrestrial subsurface aquifer revealed taxonomically and functionally diverse microbial community comprising novel uncultured bacterial lineages.</title>
        <authorList>
            <person name="Kadnikov V.V."/>
            <person name="Mardanov A.V."/>
            <person name="Beletsky A.V."/>
            <person name="Banks D."/>
            <person name="Pimenov N.V."/>
            <person name="Frank Y.A."/>
            <person name="Karnachuk O.V."/>
            <person name="Ravin N.V."/>
        </authorList>
    </citation>
    <scope>NUCLEOTIDE SEQUENCE [LARGE SCALE GENOMIC DNA]</scope>
    <source>
        <strain evidence="8">BY</strain>
    </source>
</reference>
<comment type="subunit">
    <text evidence="5">NDH-1 is composed of 14 different subunits. Subunits NuoA, H, J, K, L, M, N constitute the membrane sector of the complex.</text>
</comment>
<evidence type="ECO:0000256" key="5">
    <source>
        <dbReference type="HAMAP-Rule" id="MF_00445"/>
    </source>
</evidence>
<dbReference type="InterPro" id="IPR001750">
    <property type="entry name" value="ND/Mrp_TM"/>
</dbReference>
<feature type="transmembrane region" description="Helical" evidence="5">
    <location>
        <begin position="328"/>
        <end position="349"/>
    </location>
</feature>
<feature type="transmembrane region" description="Helical" evidence="5">
    <location>
        <begin position="154"/>
        <end position="178"/>
    </location>
</feature>
<dbReference type="GO" id="GO:0012505">
    <property type="term" value="C:endomembrane system"/>
    <property type="evidence" value="ECO:0007669"/>
    <property type="project" value="UniProtKB-SubCell"/>
</dbReference>
<dbReference type="GO" id="GO:0048038">
    <property type="term" value="F:quinone binding"/>
    <property type="evidence" value="ECO:0007669"/>
    <property type="project" value="UniProtKB-KW"/>
</dbReference>
<keyword evidence="5" id="KW-0813">Transport</keyword>
<accession>A0A2Z4Y418</accession>
<evidence type="ECO:0000256" key="4">
    <source>
        <dbReference type="ARBA" id="ARBA00023136"/>
    </source>
</evidence>
<name>A0A2Z4Y418_SUMC1</name>
<comment type="function">
    <text evidence="5">NDH-1 shuttles electrons from NADH, via FMN and iron-sulfur (Fe-S) centers, to quinones in the respiratory chain. The immediate electron acceptor for the enzyme in this species is believed to be ubiquinone. Couples the redox reaction to proton translocation (for every two electrons transferred, four hydrogen ions are translocated across the cytoplasmic membrane), and thus conserves the redox energy in a proton gradient.</text>
</comment>
<organism evidence="8 9">
    <name type="scientific">Sumerlaea chitinivorans</name>
    <dbReference type="NCBI Taxonomy" id="2250252"/>
    <lineage>
        <taxon>Bacteria</taxon>
        <taxon>Candidatus Sumerlaeota</taxon>
        <taxon>Candidatus Sumerlaeia</taxon>
        <taxon>Candidatus Sumerlaeales</taxon>
        <taxon>Candidatus Sumerlaeaceae</taxon>
        <taxon>Candidatus Sumerlaea</taxon>
    </lineage>
</organism>
<dbReference type="InterPro" id="IPR010096">
    <property type="entry name" value="NADH-Q_OxRdtase_suN/2"/>
</dbReference>
<keyword evidence="5" id="KW-1278">Translocase</keyword>
<keyword evidence="5 8" id="KW-0830">Ubiquinone</keyword>
<dbReference type="Proteomes" id="UP000262583">
    <property type="component" value="Chromosome"/>
</dbReference>
<feature type="domain" description="NADH:quinone oxidoreductase/Mrp antiporter transmembrane" evidence="7">
    <location>
        <begin position="119"/>
        <end position="418"/>
    </location>
</feature>
<dbReference type="AlphaFoldDB" id="A0A2Z4Y418"/>
<comment type="similarity">
    <text evidence="5">Belongs to the complex I subunit 2 family.</text>
</comment>
<dbReference type="GO" id="GO:0042773">
    <property type="term" value="P:ATP synthesis coupled electron transport"/>
    <property type="evidence" value="ECO:0007669"/>
    <property type="project" value="InterPro"/>
</dbReference>
<keyword evidence="2 5" id="KW-0812">Transmembrane</keyword>
<dbReference type="HAMAP" id="MF_00445">
    <property type="entry name" value="NDH1_NuoN_1"/>
    <property type="match status" value="1"/>
</dbReference>
<keyword evidence="5" id="KW-1003">Cell membrane</keyword>
<feature type="transmembrane region" description="Helical" evidence="5">
    <location>
        <begin position="102"/>
        <end position="118"/>
    </location>
</feature>
<dbReference type="Pfam" id="PF00361">
    <property type="entry name" value="Proton_antipo_M"/>
    <property type="match status" value="1"/>
</dbReference>
<keyword evidence="4 5" id="KW-0472">Membrane</keyword>
<keyword evidence="5" id="KW-0520">NAD</keyword>
<keyword evidence="3 5" id="KW-1133">Transmembrane helix</keyword>
<evidence type="ECO:0000313" key="8">
    <source>
        <dbReference type="EMBL" id="AXA35696.1"/>
    </source>
</evidence>
<gene>
    <name evidence="5" type="primary">nuoN</name>
    <name evidence="8" type="ORF">BRCON_0919</name>
</gene>
<comment type="subcellular location">
    <subcellularLocation>
        <location evidence="5">Cell membrane</location>
        <topology evidence="5">Multi-pass membrane protein</topology>
    </subcellularLocation>
    <subcellularLocation>
        <location evidence="1">Endomembrane system</location>
        <topology evidence="1">Multi-pass membrane protein</topology>
    </subcellularLocation>
    <subcellularLocation>
        <location evidence="6">Membrane</location>
        <topology evidence="6">Multi-pass membrane protein</topology>
    </subcellularLocation>
</comment>
<dbReference type="KEGG" id="schv:BRCON_0919"/>
<comment type="catalytic activity">
    <reaction evidence="5">
        <text>a quinone + NADH + 5 H(+)(in) = a quinol + NAD(+) + 4 H(+)(out)</text>
        <dbReference type="Rhea" id="RHEA:57888"/>
        <dbReference type="ChEBI" id="CHEBI:15378"/>
        <dbReference type="ChEBI" id="CHEBI:24646"/>
        <dbReference type="ChEBI" id="CHEBI:57540"/>
        <dbReference type="ChEBI" id="CHEBI:57945"/>
        <dbReference type="ChEBI" id="CHEBI:132124"/>
    </reaction>
</comment>
<dbReference type="Gene3D" id="1.10.287.3510">
    <property type="match status" value="1"/>
</dbReference>
<feature type="transmembrane region" description="Helical" evidence="5">
    <location>
        <begin position="289"/>
        <end position="308"/>
    </location>
</feature>
<sequence length="474" mass="51108">MNEYLRYLPEAILGVGGTIVLLVGAVRDEKNVRDFLRWLSLIVLALCGGALAFLSAHAELGLDATGWTRWSPITFAFSITFLVISGWTLFAAAVPEKGAGEWYSLLMFAALGMIVLTRSNNLPAIFLGIEILALSLYILIAFRYEVAGSIRGAAMYLILAGFASAFIAFGLALVYASFGTLKIDEIEKSLWAATTFPPLAYIGFGLFLSGVAFKLALVPFHMWAPDVYESAPSPVSGIIASASKGAVLAALISLSFLVRPYEEIFYLLALTSMIGGNLLGLMERRVKRILAYSSIGHVGYVVMAYLGVSRPPVTGSSWLPIVDAPAAIFFYVVTYSIAVLGAFGVLHLLDHTNEITLRDLRGLAKKKPAMAWAMLVFIVSLAGIPPSLGFFGKFYLFAVTVNAGYLKLALLGLLGSAIGIYYYLRIVVHLFMMPTEGVTASVKSSTLQEVVFVATALLVVALGLYPSLVFSLLR</sequence>
<evidence type="ECO:0000256" key="2">
    <source>
        <dbReference type="ARBA" id="ARBA00022692"/>
    </source>
</evidence>
<dbReference type="GO" id="GO:0050136">
    <property type="term" value="F:NADH dehydrogenase (quinone) (non-electrogenic) activity"/>
    <property type="evidence" value="ECO:0007669"/>
    <property type="project" value="UniProtKB-UniRule"/>
</dbReference>